<evidence type="ECO:0000256" key="7">
    <source>
        <dbReference type="ARBA" id="ARBA00033270"/>
    </source>
</evidence>
<dbReference type="GO" id="GO:0015648">
    <property type="term" value="F:lipid-linked peptidoglycan transporter activity"/>
    <property type="evidence" value="ECO:0007669"/>
    <property type="project" value="TreeGrafter"/>
</dbReference>
<dbReference type="Pfam" id="PF01098">
    <property type="entry name" value="FTSW_RODA_SPOVE"/>
    <property type="match status" value="1"/>
</dbReference>
<reference evidence="9 10" key="1">
    <citation type="submission" date="2017-06" db="EMBL/GenBank/DDBJ databases">
        <title>Description of Avrilella dinanensis gen. nov. sp. nov.</title>
        <authorList>
            <person name="Leyer C."/>
            <person name="Sassi M."/>
            <person name="Minet J."/>
            <person name="Kayal S."/>
            <person name="Cattoir V."/>
        </authorList>
    </citation>
    <scope>NUCLEOTIDE SEQUENCE [LARGE SCALE GENOMIC DNA]</scope>
    <source>
        <strain evidence="9 10">UR159</strain>
    </source>
</reference>
<feature type="transmembrane region" description="Helical" evidence="8">
    <location>
        <begin position="184"/>
        <end position="200"/>
    </location>
</feature>
<dbReference type="OrthoDB" id="9768187at2"/>
<gene>
    <name evidence="9" type="ORF">CDL10_08575</name>
</gene>
<evidence type="ECO:0000256" key="1">
    <source>
        <dbReference type="ARBA" id="ARBA00004141"/>
    </source>
</evidence>
<evidence type="ECO:0000256" key="2">
    <source>
        <dbReference type="ARBA" id="ARBA00022692"/>
    </source>
</evidence>
<feature type="transmembrane region" description="Helical" evidence="8">
    <location>
        <begin position="389"/>
        <end position="408"/>
    </location>
</feature>
<feature type="transmembrane region" description="Helical" evidence="8">
    <location>
        <begin position="76"/>
        <end position="95"/>
    </location>
</feature>
<evidence type="ECO:0000313" key="10">
    <source>
        <dbReference type="Proteomes" id="UP000231960"/>
    </source>
</evidence>
<dbReference type="NCBIfam" id="NF037961">
    <property type="entry name" value="RodA_shape"/>
    <property type="match status" value="1"/>
</dbReference>
<organism evidence="9 10">
    <name type="scientific">Avrilella dinanensis</name>
    <dbReference type="NCBI Taxonomy" id="2008672"/>
    <lineage>
        <taxon>Bacteria</taxon>
        <taxon>Pseudomonadati</taxon>
        <taxon>Bacteroidota</taxon>
        <taxon>Flavobacteriia</taxon>
        <taxon>Flavobacteriales</taxon>
        <taxon>Flavobacteriaceae</taxon>
        <taxon>Avrilella</taxon>
    </lineage>
</organism>
<keyword evidence="5 8" id="KW-0472">Membrane</keyword>
<feature type="transmembrane region" description="Helical" evidence="8">
    <location>
        <begin position="12"/>
        <end position="32"/>
    </location>
</feature>
<comment type="subcellular location">
    <subcellularLocation>
        <location evidence="1">Membrane</location>
        <topology evidence="1">Multi-pass membrane protein</topology>
    </subcellularLocation>
</comment>
<evidence type="ECO:0000256" key="8">
    <source>
        <dbReference type="SAM" id="Phobius"/>
    </source>
</evidence>
<dbReference type="GO" id="GO:0008360">
    <property type="term" value="P:regulation of cell shape"/>
    <property type="evidence" value="ECO:0007669"/>
    <property type="project" value="UniProtKB-KW"/>
</dbReference>
<evidence type="ECO:0000256" key="4">
    <source>
        <dbReference type="ARBA" id="ARBA00022989"/>
    </source>
</evidence>
<keyword evidence="10" id="KW-1185">Reference proteome</keyword>
<evidence type="ECO:0000256" key="3">
    <source>
        <dbReference type="ARBA" id="ARBA00022960"/>
    </source>
</evidence>
<keyword evidence="4 8" id="KW-1133">Transmembrane helix</keyword>
<keyword evidence="3" id="KW-0133">Cell shape</keyword>
<feature type="transmembrane region" description="Helical" evidence="8">
    <location>
        <begin position="356"/>
        <end position="383"/>
    </location>
</feature>
<dbReference type="GO" id="GO:0005886">
    <property type="term" value="C:plasma membrane"/>
    <property type="evidence" value="ECO:0007669"/>
    <property type="project" value="TreeGrafter"/>
</dbReference>
<evidence type="ECO:0000256" key="6">
    <source>
        <dbReference type="ARBA" id="ARBA00032370"/>
    </source>
</evidence>
<feature type="transmembrane region" description="Helical" evidence="8">
    <location>
        <begin position="144"/>
        <end position="177"/>
    </location>
</feature>
<evidence type="ECO:0000256" key="5">
    <source>
        <dbReference type="ARBA" id="ARBA00023136"/>
    </source>
</evidence>
<dbReference type="GO" id="GO:0032153">
    <property type="term" value="C:cell division site"/>
    <property type="evidence" value="ECO:0007669"/>
    <property type="project" value="TreeGrafter"/>
</dbReference>
<feature type="transmembrane region" description="Helical" evidence="8">
    <location>
        <begin position="323"/>
        <end position="344"/>
    </location>
</feature>
<sequence>MANQSVLQNLDWFCVLLYALLVFAGWLNIYSASLPLEPAGIFDLNQIYGKQLLFIILCVPLIIVLLSIEAKFYEKYAVVFYAVGIIALMGLFVFGKTIKGQTNWYQFGGFGLQPSEFMKTAVALLLAKYITDSQTHFETLREQAIGIGIILFPVLLILLQPDAGSAMIFLSLFLLLYREGLPSWYLWTGVIAIALFLLSLVINPEYLVGFTLLGLGIHYFLNKSIKRNPFFYLFLGIMMSGFVFSVDYVYDEVLEPHQKERIDVLFGKDVDLKREGYNLNQSKIAIGSGGWFGRGFLEGTQTKGGFVPEQHTDYIFTTVGEEWGFVGSLVVIGLFVTLLLRIWYLSEKQKTRFPRIYGYGVVAFLFTHFFMNIAMLIGLFPTIGVPLPFFSYGGSSLIAFTIMLFIFLKLDANKVNEW</sequence>
<feature type="transmembrane region" description="Helical" evidence="8">
    <location>
        <begin position="52"/>
        <end position="69"/>
    </location>
</feature>
<dbReference type="PANTHER" id="PTHR30474:SF1">
    <property type="entry name" value="PEPTIDOGLYCAN GLYCOSYLTRANSFERASE MRDB"/>
    <property type="match status" value="1"/>
</dbReference>
<comment type="caution">
    <text evidence="9">The sequence shown here is derived from an EMBL/GenBank/DDBJ whole genome shotgun (WGS) entry which is preliminary data.</text>
</comment>
<dbReference type="InterPro" id="IPR018365">
    <property type="entry name" value="Cell_cycle_FtsW-rel_CS"/>
</dbReference>
<dbReference type="RefSeq" id="WP_100678698.1">
    <property type="nucleotide sequence ID" value="NZ_NIPO01000001.1"/>
</dbReference>
<feature type="transmembrane region" description="Helical" evidence="8">
    <location>
        <begin position="229"/>
        <end position="250"/>
    </location>
</feature>
<feature type="transmembrane region" description="Helical" evidence="8">
    <location>
        <begin position="206"/>
        <end position="222"/>
    </location>
</feature>
<dbReference type="GO" id="GO:0051301">
    <property type="term" value="P:cell division"/>
    <property type="evidence" value="ECO:0007669"/>
    <property type="project" value="InterPro"/>
</dbReference>
<dbReference type="AlphaFoldDB" id="A0A2M9R8F4"/>
<dbReference type="InterPro" id="IPR001182">
    <property type="entry name" value="FtsW/RodA"/>
</dbReference>
<evidence type="ECO:0000313" key="9">
    <source>
        <dbReference type="EMBL" id="PJR05139.1"/>
    </source>
</evidence>
<name>A0A2M9R8F4_9FLAO</name>
<dbReference type="Proteomes" id="UP000231960">
    <property type="component" value="Unassembled WGS sequence"/>
</dbReference>
<dbReference type="EMBL" id="NIPO01000001">
    <property type="protein sequence ID" value="PJR05139.1"/>
    <property type="molecule type" value="Genomic_DNA"/>
</dbReference>
<keyword evidence="2 8" id="KW-0812">Transmembrane</keyword>
<dbReference type="PROSITE" id="PS00428">
    <property type="entry name" value="FTSW_RODA_SPOVE"/>
    <property type="match status" value="1"/>
</dbReference>
<accession>A0A2M9R8F4</accession>
<protein>
    <recommendedName>
        <fullName evidence="7">Cell wall polymerase</fullName>
    </recommendedName>
    <alternativeName>
        <fullName evidence="6">Peptidoglycan polymerase</fullName>
    </alternativeName>
</protein>
<dbReference type="PANTHER" id="PTHR30474">
    <property type="entry name" value="CELL CYCLE PROTEIN"/>
    <property type="match status" value="1"/>
</dbReference>
<proteinExistence type="predicted"/>